<feature type="region of interest" description="Disordered" evidence="1">
    <location>
        <begin position="1"/>
        <end position="24"/>
    </location>
</feature>
<protein>
    <submittedName>
        <fullName evidence="2">Uncharacterized protein</fullName>
    </submittedName>
</protein>
<comment type="caution">
    <text evidence="2">The sequence shown here is derived from an EMBL/GenBank/DDBJ whole genome shotgun (WGS) entry which is preliminary data.</text>
</comment>
<dbReference type="AlphaFoldDB" id="A0AAD9A410"/>
<dbReference type="EMBL" id="JAQOWY010000507">
    <property type="protein sequence ID" value="KAK1841091.1"/>
    <property type="molecule type" value="Genomic_DNA"/>
</dbReference>
<accession>A0AAD9A410</accession>
<evidence type="ECO:0000256" key="1">
    <source>
        <dbReference type="SAM" id="MobiDB-lite"/>
    </source>
</evidence>
<evidence type="ECO:0000313" key="3">
    <source>
        <dbReference type="Proteomes" id="UP001243330"/>
    </source>
</evidence>
<sequence length="335" mass="36614">MVSVSILPPPHSNMSRDEEIASSESPGILRAQAMNEVLPRRDLDIFTTSRMFPEGDWVLSEVGRPHQFQAAYCVPNQRGHLVPAPMPPVNISAVTNEEEIYNHCTVYQFAPAYQSRGDTALHGASNAASHQPQQHLGRGLAATNGDYQQLPPHSQPADQYRFDSEKKDPFIHSGDTSFFASPPSYASATAAHLHAPRSRDKETDLPPAPMHGQNFISFSEENIVGEFQAHPSIGAGSFASTMFNDSFRNSPESEEIHGFESFTSQDFSSNIHGQAMIASDSFDMGFAPAMTTHLHELALEDIFPTGNGSSRGGQSHDDDEDAHGESEIIPVKAQR</sequence>
<feature type="region of interest" description="Disordered" evidence="1">
    <location>
        <begin position="303"/>
        <end position="335"/>
    </location>
</feature>
<proteinExistence type="predicted"/>
<reference evidence="2" key="1">
    <citation type="submission" date="2023-01" db="EMBL/GenBank/DDBJ databases">
        <title>Colletotrichum chrysophilum M932 genome sequence.</title>
        <authorList>
            <person name="Baroncelli R."/>
        </authorList>
    </citation>
    <scope>NUCLEOTIDE SEQUENCE</scope>
    <source>
        <strain evidence="2">M932</strain>
    </source>
</reference>
<name>A0AAD9A410_9PEZI</name>
<feature type="region of interest" description="Disordered" evidence="1">
    <location>
        <begin position="189"/>
        <end position="210"/>
    </location>
</feature>
<dbReference type="Proteomes" id="UP001243330">
    <property type="component" value="Unassembled WGS sequence"/>
</dbReference>
<gene>
    <name evidence="2" type="ORF">CCHR01_16279</name>
</gene>
<organism evidence="2 3">
    <name type="scientific">Colletotrichum chrysophilum</name>
    <dbReference type="NCBI Taxonomy" id="1836956"/>
    <lineage>
        <taxon>Eukaryota</taxon>
        <taxon>Fungi</taxon>
        <taxon>Dikarya</taxon>
        <taxon>Ascomycota</taxon>
        <taxon>Pezizomycotina</taxon>
        <taxon>Sordariomycetes</taxon>
        <taxon>Hypocreomycetidae</taxon>
        <taxon>Glomerellales</taxon>
        <taxon>Glomerellaceae</taxon>
        <taxon>Colletotrichum</taxon>
        <taxon>Colletotrichum gloeosporioides species complex</taxon>
    </lineage>
</organism>
<keyword evidence="3" id="KW-1185">Reference proteome</keyword>
<evidence type="ECO:0000313" key="2">
    <source>
        <dbReference type="EMBL" id="KAK1841091.1"/>
    </source>
</evidence>